<evidence type="ECO:0000256" key="4">
    <source>
        <dbReference type="ARBA" id="ARBA00022529"/>
    </source>
</evidence>
<dbReference type="InterPro" id="IPR002901">
    <property type="entry name" value="MGlyc_endo_b_GlcNAc-like_dom"/>
</dbReference>
<evidence type="ECO:0000259" key="8">
    <source>
        <dbReference type="SMART" id="SM00644"/>
    </source>
</evidence>
<keyword evidence="6" id="KW-0378">Hydrolase</keyword>
<protein>
    <recommendedName>
        <fullName evidence="3">N-acetylmuramoyl-L-alanine amidase</fullName>
        <ecNumber evidence="3">3.5.1.28</ecNumber>
    </recommendedName>
</protein>
<comment type="similarity">
    <text evidence="2">Belongs to the N-acetylmuramoyl-L-alanine amidase 2 family.</text>
</comment>
<feature type="domain" description="N-acetylmuramoyl-L-alanine amidase" evidence="8">
    <location>
        <begin position="188"/>
        <end position="333"/>
    </location>
</feature>
<evidence type="ECO:0000313" key="9">
    <source>
        <dbReference type="EMBL" id="DAD85587.1"/>
    </source>
</evidence>
<dbReference type="GO" id="GO:0008745">
    <property type="term" value="F:N-acetylmuramoyl-L-alanine amidase activity"/>
    <property type="evidence" value="ECO:0007669"/>
    <property type="project" value="UniProtKB-EC"/>
</dbReference>
<dbReference type="SMART" id="SM00644">
    <property type="entry name" value="Ami_2"/>
    <property type="match status" value="1"/>
</dbReference>
<evidence type="ECO:0000256" key="7">
    <source>
        <dbReference type="ARBA" id="ARBA00023316"/>
    </source>
</evidence>
<evidence type="ECO:0000256" key="3">
    <source>
        <dbReference type="ARBA" id="ARBA00011901"/>
    </source>
</evidence>
<dbReference type="SUPFAM" id="SSF55846">
    <property type="entry name" value="N-acetylmuramoyl-L-alanine amidase-like"/>
    <property type="match status" value="1"/>
</dbReference>
<dbReference type="InterPro" id="IPR036366">
    <property type="entry name" value="PGBDSf"/>
</dbReference>
<dbReference type="CDD" id="cd06583">
    <property type="entry name" value="PGRP"/>
    <property type="match status" value="1"/>
</dbReference>
<dbReference type="GO" id="GO:0042742">
    <property type="term" value="P:defense response to bacterium"/>
    <property type="evidence" value="ECO:0007669"/>
    <property type="project" value="UniProtKB-KW"/>
</dbReference>
<name>A0A8S5MUF9_9CAUD</name>
<evidence type="ECO:0000256" key="1">
    <source>
        <dbReference type="ARBA" id="ARBA00001561"/>
    </source>
</evidence>
<dbReference type="SUPFAM" id="SSF47090">
    <property type="entry name" value="PGBD-like"/>
    <property type="match status" value="1"/>
</dbReference>
<sequence>MIKIMGTPQASVEQMKVYIKKVNPQVSDSVTKMIPLYITEGTEEGVRGDIAFAQSCLETGNFTFSGSAVTLDQNNFCGLGVNVTGKKGCSFKTAKEGIRAQIQHLQAYACTDGLKQKCIDPRYTYVSRGCAEYVEHLGIQENPKGQGWASGKNYGQKIINILNGILSIKTSKTEKESNTMNINTSLISNNNSYAGQKPAYIVIHNTDNYAKGANAKAHAKAQHDGNFKGYSAHVYVDDTEAYQALPYNRGAWHVGVNYGGRLFGTVNNRNSVGIEMCVQAGYNYEKAFQNTVQVCKQLMKQLGIPADRVVQHYDVCAKNCPSAIRAKGDWNRFKQLIGAKTDTPTVDKYYRTRKSWADSKSQIGAYKSLENAKKEWKQGYTIYDWNGKAVYPVQTSKKAVVLTGKFEAQLPIIRKGNSGVAVSVLQSVLGVTVDGRFGDDTETSLKVFQKNTGVKANGTCGIDSWKKVIEHVKANTK</sequence>
<keyword evidence="7" id="KW-0961">Cell wall biogenesis/degradation</keyword>
<dbReference type="InterPro" id="IPR036365">
    <property type="entry name" value="PGBD-like_sf"/>
</dbReference>
<dbReference type="GO" id="GO:0001897">
    <property type="term" value="P:symbiont-mediated cytolysis of host cell"/>
    <property type="evidence" value="ECO:0007669"/>
    <property type="project" value="UniProtKB-ARBA"/>
</dbReference>
<evidence type="ECO:0000256" key="6">
    <source>
        <dbReference type="ARBA" id="ARBA00022801"/>
    </source>
</evidence>
<organism evidence="9">
    <name type="scientific">Myoviridae sp. ctino4</name>
    <dbReference type="NCBI Taxonomy" id="2826686"/>
    <lineage>
        <taxon>Viruses</taxon>
        <taxon>Duplodnaviria</taxon>
        <taxon>Heunggongvirae</taxon>
        <taxon>Uroviricota</taxon>
        <taxon>Caudoviricetes</taxon>
    </lineage>
</organism>
<dbReference type="PANTHER" id="PTHR30417:SF1">
    <property type="entry name" value="N-ACETYLMURAMOYL-L-ALANINE AMIDASE AMID"/>
    <property type="match status" value="1"/>
</dbReference>
<dbReference type="GO" id="GO:0004040">
    <property type="term" value="F:amidase activity"/>
    <property type="evidence" value="ECO:0007669"/>
    <property type="project" value="InterPro"/>
</dbReference>
<keyword evidence="4" id="KW-0929">Antimicrobial</keyword>
<dbReference type="Gene3D" id="1.10.530.10">
    <property type="match status" value="1"/>
</dbReference>
<dbReference type="Pfam" id="PF01510">
    <property type="entry name" value="Amidase_2"/>
    <property type="match status" value="1"/>
</dbReference>
<dbReference type="EMBL" id="BK014985">
    <property type="protein sequence ID" value="DAD85587.1"/>
    <property type="molecule type" value="Genomic_DNA"/>
</dbReference>
<dbReference type="InterPro" id="IPR051206">
    <property type="entry name" value="NAMLAA_amidase_2"/>
</dbReference>
<dbReference type="Pfam" id="PF01832">
    <property type="entry name" value="Glucosaminidase"/>
    <property type="match status" value="1"/>
</dbReference>
<accession>A0A8S5MUF9</accession>
<evidence type="ECO:0000256" key="5">
    <source>
        <dbReference type="ARBA" id="ARBA00022638"/>
    </source>
</evidence>
<dbReference type="InterPro" id="IPR036505">
    <property type="entry name" value="Amidase/PGRP_sf"/>
</dbReference>
<dbReference type="Gene3D" id="3.40.80.10">
    <property type="entry name" value="Peptidoglycan recognition protein-like"/>
    <property type="match status" value="1"/>
</dbReference>
<dbReference type="InterPro" id="IPR002502">
    <property type="entry name" value="Amidase_domain"/>
</dbReference>
<dbReference type="Gene3D" id="1.10.101.10">
    <property type="entry name" value="PGBD-like superfamily/PGBD"/>
    <property type="match status" value="1"/>
</dbReference>
<dbReference type="GO" id="GO:0071555">
    <property type="term" value="P:cell wall organization"/>
    <property type="evidence" value="ECO:0007669"/>
    <property type="project" value="UniProtKB-KW"/>
</dbReference>
<dbReference type="GO" id="GO:0009254">
    <property type="term" value="P:peptidoglycan turnover"/>
    <property type="evidence" value="ECO:0007669"/>
    <property type="project" value="TreeGrafter"/>
</dbReference>
<keyword evidence="5" id="KW-0081">Bacteriolytic enzyme</keyword>
<evidence type="ECO:0000256" key="2">
    <source>
        <dbReference type="ARBA" id="ARBA00007553"/>
    </source>
</evidence>
<proteinExistence type="inferred from homology"/>
<dbReference type="EC" id="3.5.1.28" evidence="3"/>
<comment type="catalytic activity">
    <reaction evidence="1">
        <text>Hydrolyzes the link between N-acetylmuramoyl residues and L-amino acid residues in certain cell-wall glycopeptides.</text>
        <dbReference type="EC" id="3.5.1.28"/>
    </reaction>
</comment>
<dbReference type="PANTHER" id="PTHR30417">
    <property type="entry name" value="N-ACETYLMURAMOYL-L-ALANINE AMIDASE AMID"/>
    <property type="match status" value="1"/>
</dbReference>
<reference evidence="9" key="1">
    <citation type="journal article" date="2021" name="Proc. Natl. Acad. Sci. U.S.A.">
        <title>A Catalog of Tens of Thousands of Viruses from Human Metagenomes Reveals Hidden Associations with Chronic Diseases.</title>
        <authorList>
            <person name="Tisza M.J."/>
            <person name="Buck C.B."/>
        </authorList>
    </citation>
    <scope>NUCLEOTIDE SEQUENCE</scope>
    <source>
        <strain evidence="9">Ctino4</strain>
    </source>
</reference>
<dbReference type="GO" id="GO:0009253">
    <property type="term" value="P:peptidoglycan catabolic process"/>
    <property type="evidence" value="ECO:0007669"/>
    <property type="project" value="InterPro"/>
</dbReference>